<dbReference type="InterPro" id="IPR036640">
    <property type="entry name" value="ABC1_TM_sf"/>
</dbReference>
<dbReference type="Gene3D" id="1.20.1560.10">
    <property type="entry name" value="ABC transporter type 1, transmembrane domain"/>
    <property type="match status" value="1"/>
</dbReference>
<name>A0A4S3KGU9_9GAMM</name>
<dbReference type="InterPro" id="IPR027417">
    <property type="entry name" value="P-loop_NTPase"/>
</dbReference>
<keyword evidence="7" id="KW-1278">Translocase</keyword>
<comment type="caution">
    <text evidence="14">The sequence shown here is derived from an EMBL/GenBank/DDBJ whole genome shotgun (WGS) entry which is preliminary data.</text>
</comment>
<feature type="transmembrane region" description="Helical" evidence="11">
    <location>
        <begin position="25"/>
        <end position="47"/>
    </location>
</feature>
<dbReference type="PROSITE" id="PS50893">
    <property type="entry name" value="ABC_TRANSPORTER_2"/>
    <property type="match status" value="1"/>
</dbReference>
<dbReference type="SUPFAM" id="SSF90123">
    <property type="entry name" value="ABC transporter transmembrane region"/>
    <property type="match status" value="1"/>
</dbReference>
<evidence type="ECO:0000256" key="6">
    <source>
        <dbReference type="ARBA" id="ARBA00022840"/>
    </source>
</evidence>
<protein>
    <submittedName>
        <fullName evidence="14">Lipid A export permease/ATP-binding protein MsbA</fullName>
    </submittedName>
</protein>
<evidence type="ECO:0000256" key="10">
    <source>
        <dbReference type="ARBA" id="ARBA00023136"/>
    </source>
</evidence>
<dbReference type="GO" id="GO:0034040">
    <property type="term" value="F:ATPase-coupled lipid transmembrane transporter activity"/>
    <property type="evidence" value="ECO:0007669"/>
    <property type="project" value="InterPro"/>
</dbReference>
<keyword evidence="10 11" id="KW-0472">Membrane</keyword>
<keyword evidence="5" id="KW-0547">Nucleotide-binding</keyword>
<dbReference type="InterPro" id="IPR017871">
    <property type="entry name" value="ABC_transporter-like_CS"/>
</dbReference>
<keyword evidence="4 11" id="KW-0812">Transmembrane</keyword>
<gene>
    <name evidence="14" type="ORF">B1806_14160</name>
</gene>
<dbReference type="Pfam" id="PF00664">
    <property type="entry name" value="ABC_membrane"/>
    <property type="match status" value="1"/>
</dbReference>
<dbReference type="CDD" id="cd18552">
    <property type="entry name" value="ABC_6TM_MsbA_like"/>
    <property type="match status" value="1"/>
</dbReference>
<keyword evidence="9" id="KW-0445">Lipid transport</keyword>
<keyword evidence="2" id="KW-0813">Transport</keyword>
<dbReference type="FunFam" id="3.40.50.300:FF:000140">
    <property type="entry name" value="Lipid A export ATP-binding/permease protein MsbA"/>
    <property type="match status" value="1"/>
</dbReference>
<comment type="subcellular location">
    <subcellularLocation>
        <location evidence="1">Cell membrane</location>
        <topology evidence="1">Multi-pass membrane protein</topology>
    </subcellularLocation>
</comment>
<dbReference type="InterPro" id="IPR011527">
    <property type="entry name" value="ABC1_TM_dom"/>
</dbReference>
<dbReference type="AlphaFoldDB" id="A0A4S3KGU9"/>
<dbReference type="InterPro" id="IPR011917">
    <property type="entry name" value="ABC_transpr_lipidA"/>
</dbReference>
<dbReference type="PROSITE" id="PS00211">
    <property type="entry name" value="ABC_TRANSPORTER_1"/>
    <property type="match status" value="1"/>
</dbReference>
<evidence type="ECO:0000256" key="4">
    <source>
        <dbReference type="ARBA" id="ARBA00022692"/>
    </source>
</evidence>
<keyword evidence="15" id="KW-1185">Reference proteome</keyword>
<evidence type="ECO:0000256" key="3">
    <source>
        <dbReference type="ARBA" id="ARBA00022475"/>
    </source>
</evidence>
<dbReference type="GO" id="GO:0015421">
    <property type="term" value="F:ABC-type oligopeptide transporter activity"/>
    <property type="evidence" value="ECO:0007669"/>
    <property type="project" value="TreeGrafter"/>
</dbReference>
<dbReference type="InterPro" id="IPR039421">
    <property type="entry name" value="Type_1_exporter"/>
</dbReference>
<feature type="domain" description="ABC transporter" evidence="12">
    <location>
        <begin position="344"/>
        <end position="580"/>
    </location>
</feature>
<dbReference type="GO" id="GO:0005886">
    <property type="term" value="C:plasma membrane"/>
    <property type="evidence" value="ECO:0007669"/>
    <property type="project" value="UniProtKB-SubCell"/>
</dbReference>
<dbReference type="GO" id="GO:0016887">
    <property type="term" value="F:ATP hydrolysis activity"/>
    <property type="evidence" value="ECO:0007669"/>
    <property type="project" value="InterPro"/>
</dbReference>
<organism evidence="14 15">
    <name type="scientific">Metallibacterium scheffleri</name>
    <dbReference type="NCBI Taxonomy" id="993689"/>
    <lineage>
        <taxon>Bacteria</taxon>
        <taxon>Pseudomonadati</taxon>
        <taxon>Pseudomonadota</taxon>
        <taxon>Gammaproteobacteria</taxon>
        <taxon>Lysobacterales</taxon>
        <taxon>Rhodanobacteraceae</taxon>
        <taxon>Metallibacterium</taxon>
    </lineage>
</organism>
<evidence type="ECO:0000256" key="5">
    <source>
        <dbReference type="ARBA" id="ARBA00022741"/>
    </source>
</evidence>
<evidence type="ECO:0000256" key="2">
    <source>
        <dbReference type="ARBA" id="ARBA00022448"/>
    </source>
</evidence>
<evidence type="ECO:0000313" key="14">
    <source>
        <dbReference type="EMBL" id="THD07885.1"/>
    </source>
</evidence>
<dbReference type="STRING" id="993689.GCA_002077135_02845"/>
<accession>A0A4S3KGU9</accession>
<reference evidence="14 15" key="1">
    <citation type="submission" date="2017-02" db="EMBL/GenBank/DDBJ databases">
        <title>Whole genome sequencing of Metallibacterium scheffleri DSM 24874 (T).</title>
        <authorList>
            <person name="Kumar S."/>
            <person name="Patil P."/>
            <person name="Patil P.B."/>
        </authorList>
    </citation>
    <scope>NUCLEOTIDE SEQUENCE [LARGE SCALE GENOMIC DNA]</scope>
    <source>
        <strain evidence="14 15">DSM 24874</strain>
    </source>
</reference>
<feature type="domain" description="ABC transmembrane type-1" evidence="13">
    <location>
        <begin position="30"/>
        <end position="312"/>
    </location>
</feature>
<dbReference type="InterPro" id="IPR003593">
    <property type="entry name" value="AAA+_ATPase"/>
</dbReference>
<dbReference type="SUPFAM" id="SSF52540">
    <property type="entry name" value="P-loop containing nucleoside triphosphate hydrolases"/>
    <property type="match status" value="1"/>
</dbReference>
<sequence length="589" mass="64357">MDAHAAREASAWPTYRRLLGYLRPYRPVAVAVVIGMAVDAAALGAFAGLVRPLIDKVFITRDAEAIFWLPLIIIAIFLLRAVATFITSYGMAYIGRGVVQTMREQVFGRYLDLPGGFFGREASGHQVARITYTADQLAQATTEAVRVSIIDSLTILAMIGVMLWNSWRLTLVLLVMVPTIAVVVYLVSRRYRAISRGLQNSMGDITGVVDEIVSAWREVRIYAGQKYEAARFHAVADHNRALNVKISATNAISTALVQFFAASALAGIVFFATRPGIAEHMTAGRFMSMIMAMAAILPPLKRMTNVQSMLQRGITAAQDVFVVLDEPREPDAHARPLQELRQGIEFREVTMRYAPGTPPALRAASFRCAAGKVTAVVGRSGSGKTTVAHLIPRFYEPESGSILVDGHALGEYQLASLRGQISWVGQDVVIFNGSVAENIAYGEMAGAREADIIAAARAANAWDFIAQMPRGLHSPIGQRGFMVSGGQRQRIAIARAILKNAPILILDEATSALDTESERLIHEALQRLMQDRTTLVIAHRLSTVEHAHRIIVLDQGCVLEQGSHDELLARPDGAYAHLHRMQFSAPRGD</sequence>
<dbReference type="InterPro" id="IPR003439">
    <property type="entry name" value="ABC_transporter-like_ATP-bd"/>
</dbReference>
<dbReference type="PANTHER" id="PTHR43394:SF1">
    <property type="entry name" value="ATP-BINDING CASSETTE SUB-FAMILY B MEMBER 10, MITOCHONDRIAL"/>
    <property type="match status" value="1"/>
</dbReference>
<feature type="transmembrane region" description="Helical" evidence="11">
    <location>
        <begin position="67"/>
        <end position="94"/>
    </location>
</feature>
<dbReference type="SMART" id="SM00382">
    <property type="entry name" value="AAA"/>
    <property type="match status" value="1"/>
</dbReference>
<dbReference type="EMBL" id="MWQO01000054">
    <property type="protein sequence ID" value="THD07885.1"/>
    <property type="molecule type" value="Genomic_DNA"/>
</dbReference>
<evidence type="ECO:0000256" key="1">
    <source>
        <dbReference type="ARBA" id="ARBA00004651"/>
    </source>
</evidence>
<dbReference type="Gene3D" id="3.40.50.300">
    <property type="entry name" value="P-loop containing nucleotide triphosphate hydrolases"/>
    <property type="match status" value="1"/>
</dbReference>
<dbReference type="PROSITE" id="PS50929">
    <property type="entry name" value="ABC_TM1F"/>
    <property type="match status" value="1"/>
</dbReference>
<feature type="transmembrane region" description="Helical" evidence="11">
    <location>
        <begin position="169"/>
        <end position="187"/>
    </location>
</feature>
<evidence type="ECO:0000313" key="15">
    <source>
        <dbReference type="Proteomes" id="UP000307749"/>
    </source>
</evidence>
<dbReference type="Pfam" id="PF00005">
    <property type="entry name" value="ABC_tran"/>
    <property type="match status" value="1"/>
</dbReference>
<evidence type="ECO:0000256" key="9">
    <source>
        <dbReference type="ARBA" id="ARBA00023055"/>
    </source>
</evidence>
<evidence type="ECO:0000256" key="8">
    <source>
        <dbReference type="ARBA" id="ARBA00022989"/>
    </source>
</evidence>
<keyword evidence="3" id="KW-1003">Cell membrane</keyword>
<dbReference type="PANTHER" id="PTHR43394">
    <property type="entry name" value="ATP-DEPENDENT PERMEASE MDL1, MITOCHONDRIAL"/>
    <property type="match status" value="1"/>
</dbReference>
<feature type="transmembrane region" description="Helical" evidence="11">
    <location>
        <begin position="248"/>
        <end position="271"/>
    </location>
</feature>
<dbReference type="RefSeq" id="WP_081128771.1">
    <property type="nucleotide sequence ID" value="NZ_DAHXOC010000006.1"/>
</dbReference>
<evidence type="ECO:0000256" key="11">
    <source>
        <dbReference type="SAM" id="Phobius"/>
    </source>
</evidence>
<keyword evidence="8 11" id="KW-1133">Transmembrane helix</keyword>
<evidence type="ECO:0000256" key="7">
    <source>
        <dbReference type="ARBA" id="ARBA00022967"/>
    </source>
</evidence>
<feature type="transmembrane region" description="Helical" evidence="11">
    <location>
        <begin position="144"/>
        <end position="163"/>
    </location>
</feature>
<dbReference type="Proteomes" id="UP000307749">
    <property type="component" value="Unassembled WGS sequence"/>
</dbReference>
<keyword evidence="6 14" id="KW-0067">ATP-binding</keyword>
<dbReference type="NCBIfam" id="TIGR02203">
    <property type="entry name" value="MsbA_lipidA"/>
    <property type="match status" value="1"/>
</dbReference>
<dbReference type="GO" id="GO:0005524">
    <property type="term" value="F:ATP binding"/>
    <property type="evidence" value="ECO:0007669"/>
    <property type="project" value="UniProtKB-KW"/>
</dbReference>
<evidence type="ECO:0000259" key="13">
    <source>
        <dbReference type="PROSITE" id="PS50929"/>
    </source>
</evidence>
<proteinExistence type="predicted"/>
<dbReference type="OrthoDB" id="9806127at2"/>
<evidence type="ECO:0000259" key="12">
    <source>
        <dbReference type="PROSITE" id="PS50893"/>
    </source>
</evidence>